<evidence type="ECO:0000313" key="4">
    <source>
        <dbReference type="Proteomes" id="UP001408356"/>
    </source>
</evidence>
<organism evidence="3 4">
    <name type="scientific">Seiridium unicorne</name>
    <dbReference type="NCBI Taxonomy" id="138068"/>
    <lineage>
        <taxon>Eukaryota</taxon>
        <taxon>Fungi</taxon>
        <taxon>Dikarya</taxon>
        <taxon>Ascomycota</taxon>
        <taxon>Pezizomycotina</taxon>
        <taxon>Sordariomycetes</taxon>
        <taxon>Xylariomycetidae</taxon>
        <taxon>Amphisphaeriales</taxon>
        <taxon>Sporocadaceae</taxon>
        <taxon>Seiridium</taxon>
    </lineage>
</organism>
<gene>
    <name evidence="3" type="ORF">SUNI508_06986</name>
</gene>
<dbReference type="EMBL" id="JARVKF010000279">
    <property type="protein sequence ID" value="KAK9419980.1"/>
    <property type="molecule type" value="Genomic_DNA"/>
</dbReference>
<dbReference type="InterPro" id="IPR012942">
    <property type="entry name" value="SRR1-like"/>
</dbReference>
<comment type="caution">
    <text evidence="3">The sequence shown here is derived from an EMBL/GenBank/DDBJ whole genome shotgun (WGS) entry which is preliminary data.</text>
</comment>
<feature type="region of interest" description="Disordered" evidence="1">
    <location>
        <begin position="1"/>
        <end position="21"/>
    </location>
</feature>
<sequence length="312" mass="35238">MHSSLQKDRTGPFTNGELGINPQPVAYPRSELTASAFHQRPLDYERIKSLLDSKDAGNIELAKVMIIQRANGYMWDNILIRDSPDFGVYCVGWTHHEVAELCAAHESVLNQWGHSGTNMESLCSILEEYWGKFHGGPLIKGVDEYLKSVSAFCEINKVVCVGLGRPVVLNCAVGSSTMQHVLAKYIKLQVEKTQNRTVELYAADPMYDRVTVDGLAAWGFKILDNTYQHHEAFTMVDDSTFYITIETRTLADYMVLEYARPAAMMIQSIKKDVTGIEDARTEPYYHWHEVLHPLTRRITVELPGPPRCVSLV</sequence>
<proteinExistence type="predicted"/>
<dbReference type="PANTHER" id="PTHR42080:SF1">
    <property type="entry name" value="SRR1-LIKE DOMAIN-CONTAINING PROTEIN"/>
    <property type="match status" value="1"/>
</dbReference>
<reference evidence="3 4" key="1">
    <citation type="journal article" date="2024" name="J. Plant Pathol.">
        <title>Sequence and assembly of the genome of Seiridium unicorne, isolate CBS 538.82, causal agent of cypress canker disease.</title>
        <authorList>
            <person name="Scali E."/>
            <person name="Rocca G.D."/>
            <person name="Danti R."/>
            <person name="Garbelotto M."/>
            <person name="Barberini S."/>
            <person name="Baroncelli R."/>
            <person name="Emiliani G."/>
        </authorList>
    </citation>
    <scope>NUCLEOTIDE SEQUENCE [LARGE SCALE GENOMIC DNA]</scope>
    <source>
        <strain evidence="3 4">BM-138-508</strain>
    </source>
</reference>
<accession>A0ABR2UZ65</accession>
<feature type="compositionally biased region" description="Basic and acidic residues" evidence="1">
    <location>
        <begin position="1"/>
        <end position="10"/>
    </location>
</feature>
<keyword evidence="4" id="KW-1185">Reference proteome</keyword>
<evidence type="ECO:0000259" key="2">
    <source>
        <dbReference type="Pfam" id="PF07985"/>
    </source>
</evidence>
<feature type="domain" description="SRR1-like" evidence="2">
    <location>
        <begin position="146"/>
        <end position="247"/>
    </location>
</feature>
<dbReference type="Proteomes" id="UP001408356">
    <property type="component" value="Unassembled WGS sequence"/>
</dbReference>
<dbReference type="Pfam" id="PF07985">
    <property type="entry name" value="SRR1"/>
    <property type="match status" value="1"/>
</dbReference>
<evidence type="ECO:0000256" key="1">
    <source>
        <dbReference type="SAM" id="MobiDB-lite"/>
    </source>
</evidence>
<dbReference type="PANTHER" id="PTHR42080">
    <property type="entry name" value="SRR1 DOMAIN-CONTAINING PROTEIN"/>
    <property type="match status" value="1"/>
</dbReference>
<name>A0ABR2UZ65_9PEZI</name>
<evidence type="ECO:0000313" key="3">
    <source>
        <dbReference type="EMBL" id="KAK9419980.1"/>
    </source>
</evidence>
<protein>
    <submittedName>
        <fullName evidence="3">SRR1-like domain-containing protein</fullName>
    </submittedName>
</protein>